<evidence type="ECO:0000256" key="1">
    <source>
        <dbReference type="SAM" id="MobiDB-lite"/>
    </source>
</evidence>
<accession>A0A8H2Y0E8</accession>
<gene>
    <name evidence="2" type="ORF">RDB_LOCUS26960</name>
</gene>
<feature type="compositionally biased region" description="Polar residues" evidence="1">
    <location>
        <begin position="187"/>
        <end position="196"/>
    </location>
</feature>
<comment type="caution">
    <text evidence="2">The sequence shown here is derived from an EMBL/GenBank/DDBJ whole genome shotgun (WGS) entry which is preliminary data.</text>
</comment>
<feature type="region of interest" description="Disordered" evidence="1">
    <location>
        <begin position="25"/>
        <end position="203"/>
    </location>
</feature>
<sequence>MEWLYDIAKEGRIPDADLVYAKQKLEQAGSKTNGTTTDGPSRLGVTDSPALGNTTSLFGPSNGLLPTQHKPTEPAPPPVPRSSGSGSTEIEGENGLVGHGREGPTISIAEASPGENGDSIQNNQIDRERKREAQRNQLANSLDALLKKHQREESTHSDLPRKRVRPLMRHKPTDATPGNGTARAHSLTEQVSSMSLATHDPDY</sequence>
<dbReference type="Proteomes" id="UP000663850">
    <property type="component" value="Unassembled WGS sequence"/>
</dbReference>
<feature type="compositionally biased region" description="Basic and acidic residues" evidence="1">
    <location>
        <begin position="125"/>
        <end position="134"/>
    </location>
</feature>
<dbReference type="AlphaFoldDB" id="A0A8H2Y0E8"/>
<feature type="compositionally biased region" description="Polar residues" evidence="1">
    <location>
        <begin position="29"/>
        <end position="39"/>
    </location>
</feature>
<protein>
    <submittedName>
        <fullName evidence="2">Uncharacterized protein</fullName>
    </submittedName>
</protein>
<dbReference type="OrthoDB" id="2735536at2759"/>
<feature type="non-terminal residue" evidence="2">
    <location>
        <position position="1"/>
    </location>
</feature>
<reference evidence="2" key="1">
    <citation type="submission" date="2021-01" db="EMBL/GenBank/DDBJ databases">
        <authorList>
            <person name="Kaushik A."/>
        </authorList>
    </citation>
    <scope>NUCLEOTIDE SEQUENCE</scope>
    <source>
        <strain evidence="2">Type strain: AG8-Rh-89/</strain>
    </source>
</reference>
<evidence type="ECO:0000313" key="3">
    <source>
        <dbReference type="Proteomes" id="UP000663850"/>
    </source>
</evidence>
<name>A0A8H2Y0E8_9AGAM</name>
<evidence type="ECO:0000313" key="2">
    <source>
        <dbReference type="EMBL" id="CAE6438949.1"/>
    </source>
</evidence>
<dbReference type="EMBL" id="CAJMWZ010001607">
    <property type="protein sequence ID" value="CAE6438949.1"/>
    <property type="molecule type" value="Genomic_DNA"/>
</dbReference>
<organism evidence="2 3">
    <name type="scientific">Rhizoctonia solani</name>
    <dbReference type="NCBI Taxonomy" id="456999"/>
    <lineage>
        <taxon>Eukaryota</taxon>
        <taxon>Fungi</taxon>
        <taxon>Dikarya</taxon>
        <taxon>Basidiomycota</taxon>
        <taxon>Agaricomycotina</taxon>
        <taxon>Agaricomycetes</taxon>
        <taxon>Cantharellales</taxon>
        <taxon>Ceratobasidiaceae</taxon>
        <taxon>Rhizoctonia</taxon>
    </lineage>
</organism>
<proteinExistence type="predicted"/>
<feature type="compositionally biased region" description="Basic and acidic residues" evidence="1">
    <location>
        <begin position="150"/>
        <end position="161"/>
    </location>
</feature>